<dbReference type="SMART" id="SM00507">
    <property type="entry name" value="HNHc"/>
    <property type="match status" value="1"/>
</dbReference>
<proteinExistence type="predicted"/>
<dbReference type="EMBL" id="CP029550">
    <property type="protein sequence ID" value="AWN41160.1"/>
    <property type="molecule type" value="Genomic_DNA"/>
</dbReference>
<accession>A0A2U8W6L4</accession>
<sequence length="321" mass="36443">MSVFYQHIGEALWRRDAPKSIGTPEGGLRRFRLPEIEKHLQNIPPSELAAAHSKMTELAPTGFQVWGLPEGARDAIKNMEDGDFLMLLENTDFKFVGQVLHRLSEPCWDLSRHIWGEARFPLVVFLQGELTSYPWTNFCADFSFADGYHMRGNTMRLSSERIGSSPWQTEEGFISHLLTTTGVNPEDQASDFQAFANNLQIHLRMVKARAAQQRFRQGTISKQGMECAFCSMSIPEVLEAAHIVPKEHDGADDHRNALVLCALHHRMFDSGLLRINPNTRSVLAGGSYSLDELRVTRHQIAAGPQWPHERSLRWRWERGLG</sequence>
<dbReference type="OrthoDB" id="529575at2"/>
<evidence type="ECO:0000259" key="1">
    <source>
        <dbReference type="SMART" id="SM00507"/>
    </source>
</evidence>
<reference evidence="3" key="1">
    <citation type="submission" date="2018-05" db="EMBL/GenBank/DDBJ databases">
        <title>Complete Genome Sequence of Methylobacterium sp. 17SD2-17.</title>
        <authorList>
            <person name="Srinivasan S."/>
        </authorList>
    </citation>
    <scope>NUCLEOTIDE SEQUENCE [LARGE SCALE GENOMIC DNA]</scope>
    <source>
        <strain evidence="3">17SD2-17</strain>
    </source>
</reference>
<name>A0A2U8W6L4_9HYPH</name>
<dbReference type="Proteomes" id="UP000245926">
    <property type="component" value="Chromosome"/>
</dbReference>
<evidence type="ECO:0000313" key="3">
    <source>
        <dbReference type="Proteomes" id="UP000245926"/>
    </source>
</evidence>
<dbReference type="KEGG" id="mets:DK389_12285"/>
<organism evidence="2 3">
    <name type="scientific">Methylobacterium durans</name>
    <dbReference type="NCBI Taxonomy" id="2202825"/>
    <lineage>
        <taxon>Bacteria</taxon>
        <taxon>Pseudomonadati</taxon>
        <taxon>Pseudomonadota</taxon>
        <taxon>Alphaproteobacteria</taxon>
        <taxon>Hyphomicrobiales</taxon>
        <taxon>Methylobacteriaceae</taxon>
        <taxon>Methylobacterium</taxon>
    </lineage>
</organism>
<dbReference type="Pfam" id="PF13391">
    <property type="entry name" value="HNH_2"/>
    <property type="match status" value="1"/>
</dbReference>
<dbReference type="Gene3D" id="1.10.30.50">
    <property type="match status" value="1"/>
</dbReference>
<dbReference type="CDD" id="cd00085">
    <property type="entry name" value="HNHc"/>
    <property type="match status" value="1"/>
</dbReference>
<protein>
    <recommendedName>
        <fullName evidence="1">HNH nuclease domain-containing protein</fullName>
    </recommendedName>
</protein>
<dbReference type="InterPro" id="IPR003615">
    <property type="entry name" value="HNH_nuc"/>
</dbReference>
<dbReference type="RefSeq" id="WP_109889917.1">
    <property type="nucleotide sequence ID" value="NZ_CP029550.1"/>
</dbReference>
<dbReference type="AlphaFoldDB" id="A0A2U8W6L4"/>
<feature type="domain" description="HNH nuclease" evidence="1">
    <location>
        <begin position="214"/>
        <end position="266"/>
    </location>
</feature>
<keyword evidence="3" id="KW-1185">Reference proteome</keyword>
<gene>
    <name evidence="2" type="ORF">DK389_12285</name>
</gene>
<evidence type="ECO:0000313" key="2">
    <source>
        <dbReference type="EMBL" id="AWN41160.1"/>
    </source>
</evidence>